<dbReference type="AlphaFoldDB" id="E4ZQ01"/>
<dbReference type="VEuPathDB" id="FungiDB:LEMA_uP044370.1"/>
<dbReference type="HOGENOM" id="CLU_2590187_0_0_1"/>
<evidence type="ECO:0000313" key="3">
    <source>
        <dbReference type="Proteomes" id="UP000002668"/>
    </source>
</evidence>
<dbReference type="EMBL" id="FP929105">
    <property type="protein sequence ID" value="CBX93536.1"/>
    <property type="molecule type" value="Genomic_DNA"/>
</dbReference>
<protein>
    <submittedName>
        <fullName evidence="2">Predicted protein</fullName>
    </submittedName>
</protein>
<keyword evidence="3" id="KW-1185">Reference proteome</keyword>
<feature type="compositionally biased region" description="Basic and acidic residues" evidence="1">
    <location>
        <begin position="33"/>
        <end position="45"/>
    </location>
</feature>
<proteinExistence type="predicted"/>
<feature type="region of interest" description="Disordered" evidence="1">
    <location>
        <begin position="1"/>
        <end position="20"/>
    </location>
</feature>
<organism evidence="3">
    <name type="scientific">Leptosphaeria maculans (strain JN3 / isolate v23.1.3 / race Av1-4-5-6-7-8)</name>
    <name type="common">Blackleg fungus</name>
    <name type="synonym">Phoma lingam</name>
    <dbReference type="NCBI Taxonomy" id="985895"/>
    <lineage>
        <taxon>Eukaryota</taxon>
        <taxon>Fungi</taxon>
        <taxon>Dikarya</taxon>
        <taxon>Ascomycota</taxon>
        <taxon>Pezizomycotina</taxon>
        <taxon>Dothideomycetes</taxon>
        <taxon>Pleosporomycetidae</taxon>
        <taxon>Pleosporales</taxon>
        <taxon>Pleosporineae</taxon>
        <taxon>Leptosphaeriaceae</taxon>
        <taxon>Plenodomus</taxon>
        <taxon>Plenodomus lingam/Leptosphaeria maculans species complex</taxon>
    </lineage>
</organism>
<dbReference type="Proteomes" id="UP000002668">
    <property type="component" value="Genome"/>
</dbReference>
<name>E4ZQ01_LEPMJ</name>
<feature type="region of interest" description="Disordered" evidence="1">
    <location>
        <begin position="30"/>
        <end position="53"/>
    </location>
</feature>
<accession>E4ZQ01</accession>
<sequence length="80" mass="8933">MYSVQPYTLPSHYPHPRPQSPCVHVRHLLGPRPLDESKIQGETKSTKQPSPPFPQAIISQAHLVLTDSAAMLLRVQARTV</sequence>
<gene>
    <name evidence="2" type="ORF">LEMA_uP044370.1</name>
</gene>
<reference evidence="3" key="1">
    <citation type="journal article" date="2011" name="Nat. Commun.">
        <title>Effector diversification within compartments of the Leptosphaeria maculans genome affected by Repeat-Induced Point mutations.</title>
        <authorList>
            <person name="Rouxel T."/>
            <person name="Grandaubert J."/>
            <person name="Hane J.K."/>
            <person name="Hoede C."/>
            <person name="van de Wouw A.P."/>
            <person name="Couloux A."/>
            <person name="Dominguez V."/>
            <person name="Anthouard V."/>
            <person name="Bally P."/>
            <person name="Bourras S."/>
            <person name="Cozijnsen A.J."/>
            <person name="Ciuffetti L.M."/>
            <person name="Degrave A."/>
            <person name="Dilmaghani A."/>
            <person name="Duret L."/>
            <person name="Fudal I."/>
            <person name="Goodwin S.B."/>
            <person name="Gout L."/>
            <person name="Glaser N."/>
            <person name="Linglin J."/>
            <person name="Kema G.H.J."/>
            <person name="Lapalu N."/>
            <person name="Lawrence C.B."/>
            <person name="May K."/>
            <person name="Meyer M."/>
            <person name="Ollivier B."/>
            <person name="Poulain J."/>
            <person name="Schoch C.L."/>
            <person name="Simon A."/>
            <person name="Spatafora J.W."/>
            <person name="Stachowiak A."/>
            <person name="Turgeon B.G."/>
            <person name="Tyler B.M."/>
            <person name="Vincent D."/>
            <person name="Weissenbach J."/>
            <person name="Amselem J."/>
            <person name="Quesneville H."/>
            <person name="Oliver R.P."/>
            <person name="Wincker P."/>
            <person name="Balesdent M.-H."/>
            <person name="Howlett B.J."/>
        </authorList>
    </citation>
    <scope>NUCLEOTIDE SEQUENCE [LARGE SCALE GENOMIC DNA]</scope>
    <source>
        <strain evidence="3">JN3 / isolate v23.1.3 / race Av1-4-5-6-7-8</strain>
    </source>
</reference>
<dbReference type="InParanoid" id="E4ZQ01"/>
<evidence type="ECO:0000313" key="2">
    <source>
        <dbReference type="EMBL" id="CBX93536.1"/>
    </source>
</evidence>
<evidence type="ECO:0000256" key="1">
    <source>
        <dbReference type="SAM" id="MobiDB-lite"/>
    </source>
</evidence>